<proteinExistence type="predicted"/>
<dbReference type="GO" id="GO:0016887">
    <property type="term" value="F:ATP hydrolysis activity"/>
    <property type="evidence" value="ECO:0007669"/>
    <property type="project" value="InterPro"/>
</dbReference>
<sequence length="234" mass="25832">MHKQQNSVSEAAQQRAFLQVTNLRKAYALPHGKIDILDDINLQVQQGEFITILGPSGSGKTTLLALLGALDTPDGGEIWLDTTPVHQLKAVAAADFRRRQIGFVFQMFYLLPNLTALENVMSPLLPYRREIDFNLRERANNLLERVGLGHRTGHTPGRLSGGEQQRVAIARALINQPRVILADEPTGNLDPTTGEAVLDILRELQQTGKQTLIMVTHNPQLASGSDQQIHLGKQ</sequence>
<evidence type="ECO:0000256" key="3">
    <source>
        <dbReference type="ARBA" id="ARBA00022840"/>
    </source>
</evidence>
<dbReference type="InterPro" id="IPR017911">
    <property type="entry name" value="MacB-like_ATP-bd"/>
</dbReference>
<keyword evidence="3 5" id="KW-0067">ATP-binding</keyword>
<accession>A0A5J4KQJ3</accession>
<dbReference type="PANTHER" id="PTHR24220:SF86">
    <property type="entry name" value="ABC TRANSPORTER ABCH.1"/>
    <property type="match status" value="1"/>
</dbReference>
<dbReference type="InterPro" id="IPR027417">
    <property type="entry name" value="P-loop_NTPase"/>
</dbReference>
<keyword evidence="2" id="KW-0547">Nucleotide-binding</keyword>
<dbReference type="SMART" id="SM00382">
    <property type="entry name" value="AAA"/>
    <property type="match status" value="1"/>
</dbReference>
<gene>
    <name evidence="5" type="primary">ybbA</name>
    <name evidence="5" type="ORF">KDW_43070</name>
</gene>
<evidence type="ECO:0000256" key="1">
    <source>
        <dbReference type="ARBA" id="ARBA00022448"/>
    </source>
</evidence>
<dbReference type="InterPro" id="IPR015854">
    <property type="entry name" value="ABC_transpr_LolD-like"/>
</dbReference>
<name>A0A5J4KQJ3_9CHLR</name>
<dbReference type="InterPro" id="IPR003593">
    <property type="entry name" value="AAA+_ATPase"/>
</dbReference>
<dbReference type="Pfam" id="PF00005">
    <property type="entry name" value="ABC_tran"/>
    <property type="match status" value="1"/>
</dbReference>
<dbReference type="SUPFAM" id="SSF52540">
    <property type="entry name" value="P-loop containing nucleoside triphosphate hydrolases"/>
    <property type="match status" value="1"/>
</dbReference>
<comment type="caution">
    <text evidence="5">The sequence shown here is derived from an EMBL/GenBank/DDBJ whole genome shotgun (WGS) entry which is preliminary data.</text>
</comment>
<dbReference type="RefSeq" id="WP_198925389.1">
    <property type="nucleotide sequence ID" value="NZ_BKZW01000002.1"/>
</dbReference>
<dbReference type="GO" id="GO:0005524">
    <property type="term" value="F:ATP binding"/>
    <property type="evidence" value="ECO:0007669"/>
    <property type="project" value="UniProtKB-KW"/>
</dbReference>
<dbReference type="AlphaFoldDB" id="A0A5J4KQJ3"/>
<evidence type="ECO:0000313" key="5">
    <source>
        <dbReference type="EMBL" id="GER90145.1"/>
    </source>
</evidence>
<dbReference type="GO" id="GO:0022857">
    <property type="term" value="F:transmembrane transporter activity"/>
    <property type="evidence" value="ECO:0007669"/>
    <property type="project" value="TreeGrafter"/>
</dbReference>
<dbReference type="GO" id="GO:0098796">
    <property type="term" value="C:membrane protein complex"/>
    <property type="evidence" value="ECO:0007669"/>
    <property type="project" value="UniProtKB-ARBA"/>
</dbReference>
<dbReference type="PROSITE" id="PS50893">
    <property type="entry name" value="ABC_TRANSPORTER_2"/>
    <property type="match status" value="1"/>
</dbReference>
<reference evidence="5 6" key="1">
    <citation type="submission" date="2019-10" db="EMBL/GenBank/DDBJ databases">
        <title>Dictyobacter vulcani sp. nov., within the class Ktedonobacteria, isolated from soil of volcanic Mt. Zao.</title>
        <authorList>
            <person name="Zheng Y."/>
            <person name="Wang C.M."/>
            <person name="Sakai Y."/>
            <person name="Abe K."/>
            <person name="Yokota A."/>
            <person name="Yabe S."/>
        </authorList>
    </citation>
    <scope>NUCLEOTIDE SEQUENCE [LARGE SCALE GENOMIC DNA]</scope>
    <source>
        <strain evidence="5 6">W12</strain>
    </source>
</reference>
<keyword evidence="6" id="KW-1185">Reference proteome</keyword>
<dbReference type="Proteomes" id="UP000326912">
    <property type="component" value="Unassembled WGS sequence"/>
</dbReference>
<dbReference type="FunFam" id="3.40.50.300:FF:000032">
    <property type="entry name" value="Export ABC transporter ATP-binding protein"/>
    <property type="match status" value="1"/>
</dbReference>
<evidence type="ECO:0000313" key="6">
    <source>
        <dbReference type="Proteomes" id="UP000326912"/>
    </source>
</evidence>
<feature type="domain" description="ABC transporter" evidence="4">
    <location>
        <begin position="18"/>
        <end position="234"/>
    </location>
</feature>
<dbReference type="InterPro" id="IPR003439">
    <property type="entry name" value="ABC_transporter-like_ATP-bd"/>
</dbReference>
<dbReference type="GO" id="GO:0005886">
    <property type="term" value="C:plasma membrane"/>
    <property type="evidence" value="ECO:0007669"/>
    <property type="project" value="TreeGrafter"/>
</dbReference>
<evidence type="ECO:0000256" key="2">
    <source>
        <dbReference type="ARBA" id="ARBA00022741"/>
    </source>
</evidence>
<dbReference type="EMBL" id="BKZW01000002">
    <property type="protein sequence ID" value="GER90145.1"/>
    <property type="molecule type" value="Genomic_DNA"/>
</dbReference>
<protein>
    <submittedName>
        <fullName evidence="5">ABC transporter ATP-binding protein</fullName>
    </submittedName>
</protein>
<organism evidence="5 6">
    <name type="scientific">Dictyobacter vulcani</name>
    <dbReference type="NCBI Taxonomy" id="2607529"/>
    <lineage>
        <taxon>Bacteria</taxon>
        <taxon>Bacillati</taxon>
        <taxon>Chloroflexota</taxon>
        <taxon>Ktedonobacteria</taxon>
        <taxon>Ktedonobacterales</taxon>
        <taxon>Dictyobacteraceae</taxon>
        <taxon>Dictyobacter</taxon>
    </lineage>
</organism>
<dbReference type="PROSITE" id="PS00211">
    <property type="entry name" value="ABC_TRANSPORTER_1"/>
    <property type="match status" value="1"/>
</dbReference>
<dbReference type="Gene3D" id="3.40.50.300">
    <property type="entry name" value="P-loop containing nucleotide triphosphate hydrolases"/>
    <property type="match status" value="1"/>
</dbReference>
<dbReference type="InterPro" id="IPR017871">
    <property type="entry name" value="ABC_transporter-like_CS"/>
</dbReference>
<dbReference type="CDD" id="cd03255">
    <property type="entry name" value="ABC_MJ0796_LolCDE_FtsE"/>
    <property type="match status" value="1"/>
</dbReference>
<keyword evidence="1" id="KW-0813">Transport</keyword>
<evidence type="ECO:0000259" key="4">
    <source>
        <dbReference type="PROSITE" id="PS50893"/>
    </source>
</evidence>
<dbReference type="PANTHER" id="PTHR24220">
    <property type="entry name" value="IMPORT ATP-BINDING PROTEIN"/>
    <property type="match status" value="1"/>
</dbReference>